<evidence type="ECO:0000259" key="1">
    <source>
        <dbReference type="Pfam" id="PF10589"/>
    </source>
</evidence>
<evidence type="ECO:0000313" key="2">
    <source>
        <dbReference type="EMBL" id="SVC65062.1"/>
    </source>
</evidence>
<dbReference type="Pfam" id="PF10589">
    <property type="entry name" value="NADH_4Fe-4S"/>
    <property type="match status" value="1"/>
</dbReference>
<protein>
    <recommendedName>
        <fullName evidence="1">NADH-ubiquinone oxidoreductase 51kDa subunit iron-sulphur binding domain-containing protein</fullName>
    </recommendedName>
</protein>
<dbReference type="EMBL" id="UINC01103005">
    <property type="protein sequence ID" value="SVC65062.1"/>
    <property type="molecule type" value="Genomic_DNA"/>
</dbReference>
<dbReference type="GO" id="GO:0051539">
    <property type="term" value="F:4 iron, 4 sulfur cluster binding"/>
    <property type="evidence" value="ECO:0007669"/>
    <property type="project" value="InterPro"/>
</dbReference>
<feature type="non-terminal residue" evidence="2">
    <location>
        <position position="1"/>
    </location>
</feature>
<accession>A0A382NZC6</accession>
<name>A0A382NZC6_9ZZZZ</name>
<proteinExistence type="predicted"/>
<gene>
    <name evidence="2" type="ORF">METZ01_LOCUS317916</name>
</gene>
<dbReference type="InterPro" id="IPR019575">
    <property type="entry name" value="Nuop51_4Fe4S-bd"/>
</dbReference>
<dbReference type="AlphaFoldDB" id="A0A382NZC6"/>
<sequence length="53" mass="6134">LDKLDDVASKIEGRTICAFGDAAAWPVRSFIKYFRDEFQYFIDNKCSLVEVKN</sequence>
<dbReference type="Gene3D" id="1.20.1440.230">
    <property type="entry name" value="NADH-ubiquinone oxidoreductase 51kDa subunit, iron-sulphur binding domain"/>
    <property type="match status" value="1"/>
</dbReference>
<feature type="domain" description="NADH-ubiquinone oxidoreductase 51kDa subunit iron-sulphur binding" evidence="1">
    <location>
        <begin position="1"/>
        <end position="39"/>
    </location>
</feature>
<organism evidence="2">
    <name type="scientific">marine metagenome</name>
    <dbReference type="NCBI Taxonomy" id="408172"/>
    <lineage>
        <taxon>unclassified sequences</taxon>
        <taxon>metagenomes</taxon>
        <taxon>ecological metagenomes</taxon>
    </lineage>
</organism>
<reference evidence="2" key="1">
    <citation type="submission" date="2018-05" db="EMBL/GenBank/DDBJ databases">
        <authorList>
            <person name="Lanie J.A."/>
            <person name="Ng W.-L."/>
            <person name="Kazmierczak K.M."/>
            <person name="Andrzejewski T.M."/>
            <person name="Davidsen T.M."/>
            <person name="Wayne K.J."/>
            <person name="Tettelin H."/>
            <person name="Glass J.I."/>
            <person name="Rusch D."/>
            <person name="Podicherti R."/>
            <person name="Tsui H.-C.T."/>
            <person name="Winkler M.E."/>
        </authorList>
    </citation>
    <scope>NUCLEOTIDE SEQUENCE</scope>
</reference>
<dbReference type="SUPFAM" id="SSF140490">
    <property type="entry name" value="Nqo1C-terminal domain-like"/>
    <property type="match status" value="1"/>
</dbReference>
<dbReference type="InterPro" id="IPR037207">
    <property type="entry name" value="Nuop51_4Fe4S-bd_sf"/>
</dbReference>